<dbReference type="PROSITE" id="PS50110">
    <property type="entry name" value="RESPONSE_REGULATORY"/>
    <property type="match status" value="1"/>
</dbReference>
<dbReference type="EMBL" id="CP158261">
    <property type="protein sequence ID" value="XDJ67680.1"/>
    <property type="molecule type" value="Genomic_DNA"/>
</dbReference>
<dbReference type="InterPro" id="IPR001789">
    <property type="entry name" value="Sig_transdc_resp-reg_receiver"/>
</dbReference>
<dbReference type="EMBL" id="CP158270">
    <property type="protein sequence ID" value="XDJ90503.1"/>
    <property type="molecule type" value="Genomic_DNA"/>
</dbReference>
<evidence type="ECO:0000313" key="15">
    <source>
        <dbReference type="EMBL" id="XDJ94878.1"/>
    </source>
</evidence>
<feature type="domain" description="Response regulatory" evidence="2">
    <location>
        <begin position="6"/>
        <end position="50"/>
    </location>
</feature>
<dbReference type="EMBL" id="CP158256">
    <property type="protein sequence ID" value="XDJ53076.1"/>
    <property type="molecule type" value="Genomic_DNA"/>
</dbReference>
<organism evidence="3">
    <name type="scientific">Castellaniella ginsengisoli</name>
    <dbReference type="NCBI Taxonomy" id="546114"/>
    <lineage>
        <taxon>Bacteria</taxon>
        <taxon>Pseudomonadati</taxon>
        <taxon>Pseudomonadota</taxon>
        <taxon>Betaproteobacteria</taxon>
        <taxon>Burkholderiales</taxon>
        <taxon>Alcaligenaceae</taxon>
        <taxon>Castellaniella</taxon>
    </lineage>
</organism>
<dbReference type="SUPFAM" id="SSF52172">
    <property type="entry name" value="CheY-like"/>
    <property type="match status" value="1"/>
</dbReference>
<dbReference type="RefSeq" id="WP_368641476.1">
    <property type="nucleotide sequence ID" value="NZ_CP158253.1"/>
</dbReference>
<evidence type="ECO:0000313" key="4">
    <source>
        <dbReference type="EMBL" id="XDJ53076.1"/>
    </source>
</evidence>
<dbReference type="EMBL" id="CP158266">
    <property type="protein sequence ID" value="XDJ83557.1"/>
    <property type="molecule type" value="Genomic_DNA"/>
</dbReference>
<dbReference type="GO" id="GO:0000160">
    <property type="term" value="P:phosphorelay signal transduction system"/>
    <property type="evidence" value="ECO:0007669"/>
    <property type="project" value="InterPro"/>
</dbReference>
<name>A0AB39CT83_9BURK</name>
<dbReference type="KEGG" id="cgin:ABRZ00_00725"/>
<dbReference type="EMBL" id="CP158273">
    <property type="protein sequence ID" value="XDJ94878.1"/>
    <property type="molecule type" value="Genomic_DNA"/>
</dbReference>
<protein>
    <recommendedName>
        <fullName evidence="2">Response regulatory domain-containing protein</fullName>
    </recommendedName>
</protein>
<evidence type="ECO:0000313" key="6">
    <source>
        <dbReference type="EMBL" id="XDJ60827.1"/>
    </source>
</evidence>
<dbReference type="EMBL" id="CP158264">
    <property type="protein sequence ID" value="XDJ75730.1"/>
    <property type="molecule type" value="Genomic_DNA"/>
</dbReference>
<dbReference type="Gene3D" id="3.40.50.2300">
    <property type="match status" value="1"/>
</dbReference>
<accession>A0AB39CT83</accession>
<dbReference type="EMBL" id="CP158269">
    <property type="protein sequence ID" value="XDJ89127.1"/>
    <property type="molecule type" value="Genomic_DNA"/>
</dbReference>
<evidence type="ECO:0000313" key="7">
    <source>
        <dbReference type="EMBL" id="XDJ64558.1"/>
    </source>
</evidence>
<evidence type="ECO:0000313" key="14">
    <source>
        <dbReference type="EMBL" id="XDJ93734.1"/>
    </source>
</evidence>
<evidence type="ECO:0000313" key="13">
    <source>
        <dbReference type="EMBL" id="XDJ90503.1"/>
    </source>
</evidence>
<evidence type="ECO:0000313" key="5">
    <source>
        <dbReference type="EMBL" id="XDJ55746.1"/>
    </source>
</evidence>
<evidence type="ECO:0000313" key="16">
    <source>
        <dbReference type="EMBL" id="XDK00080.1"/>
    </source>
</evidence>
<evidence type="ECO:0000313" key="11">
    <source>
        <dbReference type="EMBL" id="XDJ84785.1"/>
    </source>
</evidence>
<evidence type="ECO:0000313" key="12">
    <source>
        <dbReference type="EMBL" id="XDJ89127.1"/>
    </source>
</evidence>
<dbReference type="InterPro" id="IPR011006">
    <property type="entry name" value="CheY-like_superfamily"/>
</dbReference>
<evidence type="ECO:0000313" key="10">
    <source>
        <dbReference type="EMBL" id="XDJ83557.1"/>
    </source>
</evidence>
<reference evidence="3" key="1">
    <citation type="submission" date="2024-05" db="EMBL/GenBank/DDBJ databases">
        <authorList>
            <person name="Luo Y.-C."/>
            <person name="Nicholds J."/>
            <person name="Mortimer T."/>
            <person name="Maboni G."/>
        </authorList>
    </citation>
    <scope>NUCLEOTIDE SEQUENCE</scope>
    <source>
        <strain evidence="15">124370</strain>
        <strain evidence="16">124566</strain>
        <strain evidence="14">124953</strain>
        <strain evidence="13">130308</strain>
        <strain evidence="12">130416</strain>
        <strain evidence="11">140124</strain>
        <strain evidence="10">143751</strain>
        <strain evidence="9">143811</strain>
        <strain evidence="8">145849</strain>
        <strain evidence="7">145850</strain>
        <strain evidence="6">145852</strain>
        <strain evidence="5">150221</strain>
        <strain evidence="4">150964</strain>
        <strain evidence="3">153271</strain>
    </source>
</reference>
<evidence type="ECO:0000259" key="2">
    <source>
        <dbReference type="PROSITE" id="PS50110"/>
    </source>
</evidence>
<dbReference type="EMBL" id="CP158271">
    <property type="protein sequence ID" value="XDJ93734.1"/>
    <property type="molecule type" value="Genomic_DNA"/>
</dbReference>
<sequence>MAGGPRILIVEDEPTLAENLYGYLERQGMVPDVAYDGHGALVLLREAALA</sequence>
<dbReference type="EMBL" id="CP158257">
    <property type="protein sequence ID" value="XDJ55746.1"/>
    <property type="molecule type" value="Genomic_DNA"/>
</dbReference>
<dbReference type="EMBL" id="CP158259">
    <property type="protein sequence ID" value="XDJ60827.1"/>
    <property type="molecule type" value="Genomic_DNA"/>
</dbReference>
<dbReference type="EMBL" id="CP158268">
    <property type="protein sequence ID" value="XDJ84785.1"/>
    <property type="molecule type" value="Genomic_DNA"/>
</dbReference>
<evidence type="ECO:0000313" key="3">
    <source>
        <dbReference type="EMBL" id="XDJ45031.1"/>
    </source>
</evidence>
<dbReference type="GeneID" id="93066013"/>
<dbReference type="EMBL" id="CP158260">
    <property type="protein sequence ID" value="XDJ64558.1"/>
    <property type="molecule type" value="Genomic_DNA"/>
</dbReference>
<evidence type="ECO:0000313" key="9">
    <source>
        <dbReference type="EMBL" id="XDJ75730.1"/>
    </source>
</evidence>
<dbReference type="AlphaFoldDB" id="A0AB39CT83"/>
<comment type="caution">
    <text evidence="1">Lacks conserved residue(s) required for the propagation of feature annotation.</text>
</comment>
<gene>
    <name evidence="8" type="ORF">ABRY91_06635</name>
    <name evidence="6" type="ORF">ABRY92_12735</name>
    <name evidence="14" type="ORF">ABRY95_01550</name>
    <name evidence="10" type="ORF">ABRY96_04915</name>
    <name evidence="9" type="ORF">ABRY97_06230</name>
    <name evidence="12" type="ORF">ABRY98_06130</name>
    <name evidence="5" type="ORF">ABRZ00_00725</name>
    <name evidence="4" type="ORF">ABRZ01_00755</name>
    <name evidence="3" type="ORF">ABRZ02_01665</name>
    <name evidence="7" type="ORF">ABRZ03_04265</name>
    <name evidence="15" type="ORF">ABRZ05_07020</name>
    <name evidence="11" type="ORF">ABRZ08_11260</name>
    <name evidence="16" type="ORF">ABRZ11_06675</name>
    <name evidence="13" type="ORF">ABRZ12_12775</name>
</gene>
<evidence type="ECO:0000313" key="8">
    <source>
        <dbReference type="EMBL" id="XDJ67680.1"/>
    </source>
</evidence>
<evidence type="ECO:0000256" key="1">
    <source>
        <dbReference type="PROSITE-ProRule" id="PRU00169"/>
    </source>
</evidence>
<dbReference type="EMBL" id="CP158253">
    <property type="protein sequence ID" value="XDJ45031.1"/>
    <property type="molecule type" value="Genomic_DNA"/>
</dbReference>
<dbReference type="EMBL" id="CP158272">
    <property type="protein sequence ID" value="XDK00080.1"/>
    <property type="molecule type" value="Genomic_DNA"/>
</dbReference>
<proteinExistence type="predicted"/>